<evidence type="ECO:0000256" key="1">
    <source>
        <dbReference type="ARBA" id="ARBA00001962"/>
    </source>
</evidence>
<dbReference type="RefSeq" id="XP_048537813.1">
    <property type="nucleotide sequence ID" value="XM_048681856.1"/>
</dbReference>
<dbReference type="InterPro" id="IPR027443">
    <property type="entry name" value="IPNS-like_sf"/>
</dbReference>
<evidence type="ECO:0000256" key="4">
    <source>
        <dbReference type="ARBA" id="ARBA00023004"/>
    </source>
</evidence>
<evidence type="ECO:0000256" key="2">
    <source>
        <dbReference type="ARBA" id="ARBA00022723"/>
    </source>
</evidence>
<keyword evidence="2" id="KW-0479">Metal-binding</keyword>
<evidence type="ECO:0000313" key="7">
    <source>
        <dbReference type="EnsemblPlants" id="TuG1812G0600000320.01.T01"/>
    </source>
</evidence>
<comment type="cofactor">
    <cofactor evidence="1">
        <name>Fe cation</name>
        <dbReference type="ChEBI" id="CHEBI:24875"/>
    </cofactor>
</comment>
<dbReference type="GO" id="GO:0046872">
    <property type="term" value="F:metal ion binding"/>
    <property type="evidence" value="ECO:0007669"/>
    <property type="project" value="UniProtKB-KW"/>
</dbReference>
<evidence type="ECO:0000256" key="3">
    <source>
        <dbReference type="ARBA" id="ARBA00023002"/>
    </source>
</evidence>
<sequence length="356" mass="39170">MEKLRWSAESSSQGAVPERFLMRLAAASPTLVSLPVIDLSRGRDEVRHAAVLHAGKEIGFFQVINHGMPERTMREMEMACGDFFRLPTTDKATLYSEDTGQTNRLFSSTMYRSAAGESYSCHCLHLACHPVERTKPAWPEKPAGLRPALENFIVPARSIAMELLRLLCEGVGLRPDYFEGGLTGGDVIVDASHYPPCADPGLTLGLPPRYDWNLITVLLQPGYVRGLQVLYNGDWVDVEPIPGALGISFGHQLEIATNGALRSVERRTVANAVVGRTSVAATIMPTMDCVVGPAKELVGEGRPARYRSVAFRDFMHVYKTLGACKESVEEALKISPYQASSWYMGMDTTNEGRRVH</sequence>
<keyword evidence="4" id="KW-0408">Iron</keyword>
<evidence type="ECO:0000313" key="8">
    <source>
        <dbReference type="Proteomes" id="UP000015106"/>
    </source>
</evidence>
<dbReference type="Pfam" id="PF03171">
    <property type="entry name" value="2OG-FeII_Oxy"/>
    <property type="match status" value="1"/>
</dbReference>
<dbReference type="OrthoDB" id="406156at2759"/>
<dbReference type="EnsemblPlants" id="TuG1812G0600000320.01.T01">
    <property type="protein sequence ID" value="TuG1812G0600000320.01.T01"/>
    <property type="gene ID" value="TuG1812G0600000320.01"/>
</dbReference>
<protein>
    <submittedName>
        <fullName evidence="7">Uncharacterized protein</fullName>
    </submittedName>
</protein>
<reference evidence="8" key="1">
    <citation type="journal article" date="2013" name="Nature">
        <title>Draft genome of the wheat A-genome progenitor Triticum urartu.</title>
        <authorList>
            <person name="Ling H.Q."/>
            <person name="Zhao S."/>
            <person name="Liu D."/>
            <person name="Wang J."/>
            <person name="Sun H."/>
            <person name="Zhang C."/>
            <person name="Fan H."/>
            <person name="Li D."/>
            <person name="Dong L."/>
            <person name="Tao Y."/>
            <person name="Gao C."/>
            <person name="Wu H."/>
            <person name="Li Y."/>
            <person name="Cui Y."/>
            <person name="Guo X."/>
            <person name="Zheng S."/>
            <person name="Wang B."/>
            <person name="Yu K."/>
            <person name="Liang Q."/>
            <person name="Yang W."/>
            <person name="Lou X."/>
            <person name="Chen J."/>
            <person name="Feng M."/>
            <person name="Jian J."/>
            <person name="Zhang X."/>
            <person name="Luo G."/>
            <person name="Jiang Y."/>
            <person name="Liu J."/>
            <person name="Wang Z."/>
            <person name="Sha Y."/>
            <person name="Zhang B."/>
            <person name="Wu H."/>
            <person name="Tang D."/>
            <person name="Shen Q."/>
            <person name="Xue P."/>
            <person name="Zou S."/>
            <person name="Wang X."/>
            <person name="Liu X."/>
            <person name="Wang F."/>
            <person name="Yang Y."/>
            <person name="An X."/>
            <person name="Dong Z."/>
            <person name="Zhang K."/>
            <person name="Zhang X."/>
            <person name="Luo M.C."/>
            <person name="Dvorak J."/>
            <person name="Tong Y."/>
            <person name="Wang J."/>
            <person name="Yang H."/>
            <person name="Li Z."/>
            <person name="Wang D."/>
            <person name="Zhang A."/>
            <person name="Wang J."/>
        </authorList>
    </citation>
    <scope>NUCLEOTIDE SEQUENCE</scope>
    <source>
        <strain evidence="8">cv. G1812</strain>
    </source>
</reference>
<dbReference type="Proteomes" id="UP000015106">
    <property type="component" value="Chromosome 6"/>
</dbReference>
<dbReference type="InterPro" id="IPR026992">
    <property type="entry name" value="DIOX_N"/>
</dbReference>
<dbReference type="GO" id="GO:0016491">
    <property type="term" value="F:oxidoreductase activity"/>
    <property type="evidence" value="ECO:0007669"/>
    <property type="project" value="UniProtKB-KW"/>
</dbReference>
<dbReference type="SUPFAM" id="SSF51197">
    <property type="entry name" value="Clavaminate synthase-like"/>
    <property type="match status" value="1"/>
</dbReference>
<dbReference type="AlphaFoldDB" id="A0A8R7QMH0"/>
<dbReference type="Gramene" id="TuG1812G0600000320.01.T01">
    <property type="protein sequence ID" value="TuG1812G0600000320.01.T01"/>
    <property type="gene ID" value="TuG1812G0600000320.01"/>
</dbReference>
<keyword evidence="3" id="KW-0560">Oxidoreductase</keyword>
<keyword evidence="8" id="KW-1185">Reference proteome</keyword>
<gene>
    <name evidence="7" type="primary">LOC125516388</name>
</gene>
<dbReference type="PANTHER" id="PTHR47991">
    <property type="entry name" value="OXOGLUTARATE/IRON-DEPENDENT DIOXYGENASE"/>
    <property type="match status" value="1"/>
</dbReference>
<reference evidence="7" key="3">
    <citation type="submission" date="2022-06" db="UniProtKB">
        <authorList>
            <consortium name="EnsemblPlants"/>
        </authorList>
    </citation>
    <scope>IDENTIFICATION</scope>
</reference>
<dbReference type="InterPro" id="IPR044861">
    <property type="entry name" value="IPNS-like_FE2OG_OXY"/>
</dbReference>
<proteinExistence type="predicted"/>
<dbReference type="GeneID" id="125516388"/>
<feature type="domain" description="Isopenicillin N synthase-like Fe(2+) 2OG dioxygenase" evidence="5">
    <location>
        <begin position="192"/>
        <end position="283"/>
    </location>
</feature>
<dbReference type="InterPro" id="IPR050295">
    <property type="entry name" value="Plant_2OG-oxidoreductases"/>
</dbReference>
<dbReference type="Pfam" id="PF14226">
    <property type="entry name" value="DIOX_N"/>
    <property type="match status" value="1"/>
</dbReference>
<accession>A0A8R7QMH0</accession>
<feature type="domain" description="Non-haem dioxygenase N-terminal" evidence="6">
    <location>
        <begin position="34"/>
        <end position="139"/>
    </location>
</feature>
<dbReference type="Gene3D" id="2.60.120.330">
    <property type="entry name" value="B-lactam Antibiotic, Isopenicillin N Synthase, Chain"/>
    <property type="match status" value="1"/>
</dbReference>
<reference evidence="7" key="2">
    <citation type="submission" date="2018-03" db="EMBL/GenBank/DDBJ databases">
        <title>The Triticum urartu genome reveals the dynamic nature of wheat genome evolution.</title>
        <authorList>
            <person name="Ling H."/>
            <person name="Ma B."/>
            <person name="Shi X."/>
            <person name="Liu H."/>
            <person name="Dong L."/>
            <person name="Sun H."/>
            <person name="Cao Y."/>
            <person name="Gao Q."/>
            <person name="Zheng S."/>
            <person name="Li Y."/>
            <person name="Yu Y."/>
            <person name="Du H."/>
            <person name="Qi M."/>
            <person name="Li Y."/>
            <person name="Yu H."/>
            <person name="Cui Y."/>
            <person name="Wang N."/>
            <person name="Chen C."/>
            <person name="Wu H."/>
            <person name="Zhao Y."/>
            <person name="Zhang J."/>
            <person name="Li Y."/>
            <person name="Zhou W."/>
            <person name="Zhang B."/>
            <person name="Hu W."/>
            <person name="Eijk M."/>
            <person name="Tang J."/>
            <person name="Witsenboer H."/>
            <person name="Zhao S."/>
            <person name="Li Z."/>
            <person name="Zhang A."/>
            <person name="Wang D."/>
            <person name="Liang C."/>
        </authorList>
    </citation>
    <scope>NUCLEOTIDE SEQUENCE [LARGE SCALE GENOMIC DNA]</scope>
    <source>
        <strain evidence="7">cv. G1812</strain>
    </source>
</reference>
<evidence type="ECO:0000259" key="5">
    <source>
        <dbReference type="Pfam" id="PF03171"/>
    </source>
</evidence>
<name>A0A8R7QMH0_TRIUA</name>
<organism evidence="7 8">
    <name type="scientific">Triticum urartu</name>
    <name type="common">Red wild einkorn</name>
    <name type="synonym">Crithodium urartu</name>
    <dbReference type="NCBI Taxonomy" id="4572"/>
    <lineage>
        <taxon>Eukaryota</taxon>
        <taxon>Viridiplantae</taxon>
        <taxon>Streptophyta</taxon>
        <taxon>Embryophyta</taxon>
        <taxon>Tracheophyta</taxon>
        <taxon>Spermatophyta</taxon>
        <taxon>Magnoliopsida</taxon>
        <taxon>Liliopsida</taxon>
        <taxon>Poales</taxon>
        <taxon>Poaceae</taxon>
        <taxon>BOP clade</taxon>
        <taxon>Pooideae</taxon>
        <taxon>Triticodae</taxon>
        <taxon>Triticeae</taxon>
        <taxon>Triticinae</taxon>
        <taxon>Triticum</taxon>
    </lineage>
</organism>
<evidence type="ECO:0000259" key="6">
    <source>
        <dbReference type="Pfam" id="PF14226"/>
    </source>
</evidence>
<dbReference type="KEGG" id="tua:125516388"/>